<dbReference type="Gene3D" id="3.40.50.300">
    <property type="entry name" value="P-loop containing nucleotide triphosphate hydrolases"/>
    <property type="match status" value="1"/>
</dbReference>
<keyword evidence="2" id="KW-0813">Transport</keyword>
<feature type="domain" description="ABC transporter" evidence="5">
    <location>
        <begin position="2"/>
        <end position="228"/>
    </location>
</feature>
<evidence type="ECO:0000256" key="4">
    <source>
        <dbReference type="ARBA" id="ARBA00022840"/>
    </source>
</evidence>
<evidence type="ECO:0000313" key="9">
    <source>
        <dbReference type="Proteomes" id="UP000321547"/>
    </source>
</evidence>
<dbReference type="InterPro" id="IPR027417">
    <property type="entry name" value="P-loop_NTPase"/>
</dbReference>
<comment type="similarity">
    <text evidence="1">Belongs to the ABC transporter superfamily.</text>
</comment>
<proteinExistence type="inferred from homology"/>
<dbReference type="PROSITE" id="PS50893">
    <property type="entry name" value="ABC_TRANSPORTER_2"/>
    <property type="match status" value="1"/>
</dbReference>
<name>A0A1I5SQU9_9BACI</name>
<dbReference type="Pfam" id="PF00005">
    <property type="entry name" value="ABC_tran"/>
    <property type="match status" value="1"/>
</dbReference>
<keyword evidence="9" id="KW-1185">Reference proteome</keyword>
<dbReference type="InterPro" id="IPR003593">
    <property type="entry name" value="AAA+_ATPase"/>
</dbReference>
<keyword evidence="3" id="KW-0547">Nucleotide-binding</keyword>
<dbReference type="GO" id="GO:0016887">
    <property type="term" value="F:ATP hydrolysis activity"/>
    <property type="evidence" value="ECO:0007669"/>
    <property type="project" value="InterPro"/>
</dbReference>
<evidence type="ECO:0000256" key="3">
    <source>
        <dbReference type="ARBA" id="ARBA00022741"/>
    </source>
</evidence>
<reference evidence="7 8" key="1">
    <citation type="submission" date="2016-10" db="EMBL/GenBank/DDBJ databases">
        <authorList>
            <person name="de Groot N.N."/>
        </authorList>
    </citation>
    <scope>NUCLEOTIDE SEQUENCE [LARGE SCALE GENOMIC DNA]</scope>
    <source>
        <strain evidence="7 8">DSM 17073</strain>
    </source>
</reference>
<dbReference type="PANTHER" id="PTHR24220:SF648">
    <property type="entry name" value="ABC TRANSPORTER ATP-BINDING PROTEIN YTRE"/>
    <property type="match status" value="1"/>
</dbReference>
<dbReference type="InterPro" id="IPR003439">
    <property type="entry name" value="ABC_transporter-like_ATP-bd"/>
</dbReference>
<evidence type="ECO:0000313" key="8">
    <source>
        <dbReference type="Proteomes" id="UP000242243"/>
    </source>
</evidence>
<dbReference type="PANTHER" id="PTHR24220">
    <property type="entry name" value="IMPORT ATP-BINDING PROTEIN"/>
    <property type="match status" value="1"/>
</dbReference>
<dbReference type="EMBL" id="BJWI01000051">
    <property type="protein sequence ID" value="GEM02668.1"/>
    <property type="molecule type" value="Genomic_DNA"/>
</dbReference>
<dbReference type="FunFam" id="3.40.50.300:FF:000032">
    <property type="entry name" value="Export ABC transporter ATP-binding protein"/>
    <property type="match status" value="1"/>
</dbReference>
<dbReference type="CDD" id="cd03255">
    <property type="entry name" value="ABC_MJ0796_LolCDE_FtsE"/>
    <property type="match status" value="1"/>
</dbReference>
<dbReference type="RefSeq" id="WP_089833763.1">
    <property type="nucleotide sequence ID" value="NZ_BJWI01000051.1"/>
</dbReference>
<protein>
    <submittedName>
        <fullName evidence="6">ABC transporter ATP-binding protein YtrE</fullName>
    </submittedName>
    <submittedName>
        <fullName evidence="7">Acetoin utilization transport system ATP-binding protein</fullName>
    </submittedName>
</protein>
<sequence length="229" mass="25333">MIEVKQLSHQFELGKKDKKTVIPVLQDVSFSVNKGEIVTLVGRSGSGKSTLLHLIGGFLPRQSGTITINGMDVSNFTEAQFAEFRLGTIGFIFQNFQLIQSMNAYQNVELPLILQGVSETARKIQALETLKKVGLEGFEHHYPSELSGGQQQRVSVARALVLNPLIILADEPTGSLDSETEEDLLHLIKELNESLDITFLIITHDDEVAKIGHRSLMMHDGALIDQEVK</sequence>
<evidence type="ECO:0000256" key="1">
    <source>
        <dbReference type="ARBA" id="ARBA00005417"/>
    </source>
</evidence>
<dbReference type="Proteomes" id="UP000242243">
    <property type="component" value="Unassembled WGS sequence"/>
</dbReference>
<evidence type="ECO:0000313" key="6">
    <source>
        <dbReference type="EMBL" id="GEM02668.1"/>
    </source>
</evidence>
<dbReference type="GO" id="GO:0005524">
    <property type="term" value="F:ATP binding"/>
    <property type="evidence" value="ECO:0007669"/>
    <property type="project" value="UniProtKB-KW"/>
</dbReference>
<gene>
    <name evidence="6" type="primary">ytrE</name>
    <name evidence="6" type="ORF">HHA03_22000</name>
    <name evidence="7" type="ORF">SAMN05421839_1502</name>
</gene>
<evidence type="ECO:0000259" key="5">
    <source>
        <dbReference type="PROSITE" id="PS50893"/>
    </source>
</evidence>
<dbReference type="SMART" id="SM00382">
    <property type="entry name" value="AAA"/>
    <property type="match status" value="1"/>
</dbReference>
<evidence type="ECO:0000256" key="2">
    <source>
        <dbReference type="ARBA" id="ARBA00022448"/>
    </source>
</evidence>
<dbReference type="InterPro" id="IPR017911">
    <property type="entry name" value="MacB-like_ATP-bd"/>
</dbReference>
<reference evidence="6 9" key="2">
    <citation type="submission" date="2019-07" db="EMBL/GenBank/DDBJ databases">
        <title>Whole genome shotgun sequence of Halolactibacillus halophilus NBRC 100868.</title>
        <authorList>
            <person name="Hosoyama A."/>
            <person name="Uohara A."/>
            <person name="Ohji S."/>
            <person name="Ichikawa N."/>
        </authorList>
    </citation>
    <scope>NUCLEOTIDE SEQUENCE [LARGE SCALE GENOMIC DNA]</scope>
    <source>
        <strain evidence="6 9">NBRC 100868</strain>
    </source>
</reference>
<dbReference type="GO" id="GO:0022857">
    <property type="term" value="F:transmembrane transporter activity"/>
    <property type="evidence" value="ECO:0007669"/>
    <property type="project" value="UniProtKB-ARBA"/>
</dbReference>
<organism evidence="7 8">
    <name type="scientific">Halolactibacillus halophilus</name>
    <dbReference type="NCBI Taxonomy" id="306540"/>
    <lineage>
        <taxon>Bacteria</taxon>
        <taxon>Bacillati</taxon>
        <taxon>Bacillota</taxon>
        <taxon>Bacilli</taxon>
        <taxon>Bacillales</taxon>
        <taxon>Bacillaceae</taxon>
        <taxon>Halolactibacillus</taxon>
    </lineage>
</organism>
<dbReference type="OrthoDB" id="9791546at2"/>
<dbReference type="InterPro" id="IPR017871">
    <property type="entry name" value="ABC_transporter-like_CS"/>
</dbReference>
<dbReference type="EMBL" id="FOXC01000050">
    <property type="protein sequence ID" value="SFP73174.1"/>
    <property type="molecule type" value="Genomic_DNA"/>
</dbReference>
<evidence type="ECO:0000313" key="7">
    <source>
        <dbReference type="EMBL" id="SFP73174.1"/>
    </source>
</evidence>
<accession>A0A1I5SQU9</accession>
<dbReference type="AlphaFoldDB" id="A0A1I5SQU9"/>
<dbReference type="PROSITE" id="PS00211">
    <property type="entry name" value="ABC_TRANSPORTER_1"/>
    <property type="match status" value="1"/>
</dbReference>
<keyword evidence="4 7" id="KW-0067">ATP-binding</keyword>
<dbReference type="STRING" id="306540.SAMN05421839_1502"/>
<dbReference type="InterPro" id="IPR015854">
    <property type="entry name" value="ABC_transpr_LolD-like"/>
</dbReference>
<dbReference type="SUPFAM" id="SSF52540">
    <property type="entry name" value="P-loop containing nucleoside triphosphate hydrolases"/>
    <property type="match status" value="1"/>
</dbReference>
<dbReference type="GO" id="GO:0098796">
    <property type="term" value="C:membrane protein complex"/>
    <property type="evidence" value="ECO:0007669"/>
    <property type="project" value="UniProtKB-ARBA"/>
</dbReference>
<dbReference type="Proteomes" id="UP000321547">
    <property type="component" value="Unassembled WGS sequence"/>
</dbReference>
<dbReference type="GO" id="GO:0005886">
    <property type="term" value="C:plasma membrane"/>
    <property type="evidence" value="ECO:0007669"/>
    <property type="project" value="TreeGrafter"/>
</dbReference>